<keyword evidence="5 6" id="KW-0157">Chromophore</keyword>
<dbReference type="InterPro" id="IPR036134">
    <property type="entry name" value="Crypto/Photolyase_FAD-like_sf"/>
</dbReference>
<organism evidence="8 9">
    <name type="scientific">Aurantiacibacter sediminis</name>
    <dbReference type="NCBI Taxonomy" id="2793064"/>
    <lineage>
        <taxon>Bacteria</taxon>
        <taxon>Pseudomonadati</taxon>
        <taxon>Pseudomonadota</taxon>
        <taxon>Alphaproteobacteria</taxon>
        <taxon>Sphingomonadales</taxon>
        <taxon>Erythrobacteraceae</taxon>
        <taxon>Aurantiacibacter</taxon>
    </lineage>
</organism>
<dbReference type="SUPFAM" id="SSF52425">
    <property type="entry name" value="Cryptochrome/photolyase, N-terminal domain"/>
    <property type="match status" value="1"/>
</dbReference>
<gene>
    <name evidence="8" type="ORF">I5L03_07480</name>
</gene>
<reference evidence="8 9" key="1">
    <citation type="submission" date="2020-11" db="EMBL/GenBank/DDBJ databases">
        <title>Erythrobacter sediminis sp. nov., a marine bacterium from a tidal flat of Garorim Bay.</title>
        <authorList>
            <person name="Kim D."/>
            <person name="Yoo Y."/>
            <person name="Kim J.-J."/>
        </authorList>
    </citation>
    <scope>NUCLEOTIDE SEQUENCE [LARGE SCALE GENOMIC DNA]</scope>
    <source>
        <strain evidence="8 9">JGD-13</strain>
    </source>
</reference>
<evidence type="ECO:0000259" key="7">
    <source>
        <dbReference type="PROSITE" id="PS51645"/>
    </source>
</evidence>
<dbReference type="Gene3D" id="1.25.40.80">
    <property type="match status" value="1"/>
</dbReference>
<dbReference type="Pfam" id="PF00875">
    <property type="entry name" value="DNA_photolyase"/>
    <property type="match status" value="1"/>
</dbReference>
<evidence type="ECO:0000256" key="4">
    <source>
        <dbReference type="ARBA" id="ARBA00022827"/>
    </source>
</evidence>
<evidence type="ECO:0000256" key="3">
    <source>
        <dbReference type="ARBA" id="ARBA00022630"/>
    </source>
</evidence>
<dbReference type="InterPro" id="IPR036155">
    <property type="entry name" value="Crypto/Photolyase_N_sf"/>
</dbReference>
<evidence type="ECO:0000313" key="8">
    <source>
        <dbReference type="EMBL" id="MBH5322425.1"/>
    </source>
</evidence>
<keyword evidence="9" id="KW-1185">Reference proteome</keyword>
<dbReference type="SUPFAM" id="SSF48173">
    <property type="entry name" value="Cryptochrome/photolyase FAD-binding domain"/>
    <property type="match status" value="1"/>
</dbReference>
<keyword evidence="3 6" id="KW-0285">Flavoprotein</keyword>
<evidence type="ECO:0000256" key="6">
    <source>
        <dbReference type="RuleBase" id="RU004182"/>
    </source>
</evidence>
<dbReference type="InterPro" id="IPR006050">
    <property type="entry name" value="DNA_photolyase_N"/>
</dbReference>
<sequence>MSEPQIVWLRRDLRLCDHPAFTAAAQAGPVIAVYILDDETPGDHKLGGASRWWLHHALEALDKDLGRHRSKLILRRGKVTDVLPKLVEETGAVCVHAIRHYEPWWRKAQGELKDEIPLELHDGNYLLPPGSVTTGSGDPYKIYTPFKKSMFQAIDGFDILPEPSFDNPDSWPDSDNLSDLDLLPTKPDWSGGMQDFWGSQHGTSAAMEAFEDYLDIVSEYDDKRNLPSEHGTSRMSPHLHHGEVSPRMLWEAMSRYTSDGATTYREELIWRDYAQNVICQFPAYGKEPYRDGYDENFWRNPNRGHVIQEELENWQRGETGYPIVDAGMRELWATGWMHNRVRMITASFLIKHLLINWTHGEEWFWDTLCDADYASNATNWQWVSGTGVDSNMFVRIMAPLSQSEKFNAGDYIRQWVPELSHIEGDAIHDPEEHGCKPDDYPSKIIGHKGARERALETYRANKD</sequence>
<keyword evidence="4 6" id="KW-0274">FAD</keyword>
<dbReference type="InterPro" id="IPR014729">
    <property type="entry name" value="Rossmann-like_a/b/a_fold"/>
</dbReference>
<comment type="similarity">
    <text evidence="6">Belongs to the DNA photolyase family.</text>
</comment>
<dbReference type="InterPro" id="IPR005101">
    <property type="entry name" value="Cryptochr/Photolyase_FAD-bd"/>
</dbReference>
<comment type="cofactor">
    <cofactor evidence="1">
        <name>(6R)-5,10-methylene-5,6,7,8-tetrahydrofolate</name>
        <dbReference type="ChEBI" id="CHEBI:15636"/>
    </cofactor>
</comment>
<dbReference type="InterPro" id="IPR002081">
    <property type="entry name" value="Cryptochrome/DNA_photolyase_1"/>
</dbReference>
<dbReference type="Gene3D" id="3.40.50.620">
    <property type="entry name" value="HUPs"/>
    <property type="match status" value="1"/>
</dbReference>
<dbReference type="PANTHER" id="PTHR11455:SF9">
    <property type="entry name" value="CRYPTOCHROME CIRCADIAN CLOCK 5 ISOFORM X1"/>
    <property type="match status" value="1"/>
</dbReference>
<accession>A0ABS0N380</accession>
<comment type="cofactor">
    <cofactor evidence="2">
        <name>FAD</name>
        <dbReference type="ChEBI" id="CHEBI:57692"/>
    </cofactor>
</comment>
<evidence type="ECO:0000256" key="2">
    <source>
        <dbReference type="ARBA" id="ARBA00001974"/>
    </source>
</evidence>
<dbReference type="PRINTS" id="PR00147">
    <property type="entry name" value="DNAPHOTLYASE"/>
</dbReference>
<comment type="caution">
    <text evidence="8">The sequence shown here is derived from an EMBL/GenBank/DDBJ whole genome shotgun (WGS) entry which is preliminary data.</text>
</comment>
<dbReference type="RefSeq" id="WP_197921124.1">
    <property type="nucleotide sequence ID" value="NZ_CAWPTA010000007.1"/>
</dbReference>
<protein>
    <submittedName>
        <fullName evidence="8">Deoxyribodipyrimidine photo-lyase</fullName>
    </submittedName>
</protein>
<dbReference type="PANTHER" id="PTHR11455">
    <property type="entry name" value="CRYPTOCHROME"/>
    <property type="match status" value="1"/>
</dbReference>
<evidence type="ECO:0000256" key="1">
    <source>
        <dbReference type="ARBA" id="ARBA00001932"/>
    </source>
</evidence>
<dbReference type="PROSITE" id="PS00394">
    <property type="entry name" value="DNA_PHOTOLYASES_1_1"/>
    <property type="match status" value="1"/>
</dbReference>
<proteinExistence type="inferred from homology"/>
<evidence type="ECO:0000256" key="5">
    <source>
        <dbReference type="ARBA" id="ARBA00022991"/>
    </source>
</evidence>
<dbReference type="InterPro" id="IPR018394">
    <property type="entry name" value="DNA_photolyase_1_CS_C"/>
</dbReference>
<evidence type="ECO:0000313" key="9">
    <source>
        <dbReference type="Proteomes" id="UP000602442"/>
    </source>
</evidence>
<name>A0ABS0N380_9SPHN</name>
<dbReference type="PROSITE" id="PS51645">
    <property type="entry name" value="PHR_CRY_ALPHA_BETA"/>
    <property type="match status" value="1"/>
</dbReference>
<dbReference type="Gene3D" id="1.10.579.10">
    <property type="entry name" value="DNA Cyclobutane Dipyrimidine Photolyase, subunit A, domain 3"/>
    <property type="match status" value="1"/>
</dbReference>
<feature type="domain" description="Photolyase/cryptochrome alpha/beta" evidence="7">
    <location>
        <begin position="3"/>
        <end position="126"/>
    </location>
</feature>
<dbReference type="Pfam" id="PF03441">
    <property type="entry name" value="FAD_binding_7"/>
    <property type="match status" value="1"/>
</dbReference>
<dbReference type="EMBL" id="JAEANY010000002">
    <property type="protein sequence ID" value="MBH5322425.1"/>
    <property type="molecule type" value="Genomic_DNA"/>
</dbReference>
<dbReference type="Proteomes" id="UP000602442">
    <property type="component" value="Unassembled WGS sequence"/>
</dbReference>